<dbReference type="Pfam" id="PF04927">
    <property type="entry name" value="SMP"/>
    <property type="match status" value="2"/>
</dbReference>
<sequence length="171" mass="18675">MVVDIPSVADLKQAVEAGQRITPGDVSMISHAESELTGRGPLRGGPAATAQSLAMRQMNFDTKFEEVSRKPQSHITHEDAREMQAAEGRAFSRHPGRGSVSEQVRAIADRNELLGIPPVPTEVPVYVTKDDAREAQRAESMVYGGQIPRQGMAAQMQSAADKIDNVRRDIW</sequence>
<organism evidence="2 3">
    <name type="scientific">Penicillium angulare</name>
    <dbReference type="NCBI Taxonomy" id="116970"/>
    <lineage>
        <taxon>Eukaryota</taxon>
        <taxon>Fungi</taxon>
        <taxon>Dikarya</taxon>
        <taxon>Ascomycota</taxon>
        <taxon>Pezizomycotina</taxon>
        <taxon>Eurotiomycetes</taxon>
        <taxon>Eurotiomycetidae</taxon>
        <taxon>Eurotiales</taxon>
        <taxon>Aspergillaceae</taxon>
        <taxon>Penicillium</taxon>
    </lineage>
</organism>
<reference evidence="2" key="1">
    <citation type="submission" date="2022-11" db="EMBL/GenBank/DDBJ databases">
        <authorList>
            <person name="Petersen C."/>
        </authorList>
    </citation>
    <scope>NUCLEOTIDE SEQUENCE</scope>
    <source>
        <strain evidence="2">IBT 30069</strain>
    </source>
</reference>
<evidence type="ECO:0000259" key="1">
    <source>
        <dbReference type="Pfam" id="PF04927"/>
    </source>
</evidence>
<feature type="domain" description="SMP" evidence="1">
    <location>
        <begin position="127"/>
        <end position="161"/>
    </location>
</feature>
<dbReference type="EMBL" id="JAPQKH010000011">
    <property type="protein sequence ID" value="KAJ5081088.1"/>
    <property type="molecule type" value="Genomic_DNA"/>
</dbReference>
<proteinExistence type="predicted"/>
<gene>
    <name evidence="2" type="ORF">N7456_013326</name>
</gene>
<comment type="caution">
    <text evidence="2">The sequence shown here is derived from an EMBL/GenBank/DDBJ whole genome shotgun (WGS) entry which is preliminary data.</text>
</comment>
<evidence type="ECO:0000313" key="3">
    <source>
        <dbReference type="Proteomes" id="UP001149165"/>
    </source>
</evidence>
<protein>
    <recommendedName>
        <fullName evidence="1">SMP domain-containing protein</fullName>
    </recommendedName>
</protein>
<keyword evidence="3" id="KW-1185">Reference proteome</keyword>
<evidence type="ECO:0000313" key="2">
    <source>
        <dbReference type="EMBL" id="KAJ5081088.1"/>
    </source>
</evidence>
<dbReference type="Proteomes" id="UP001149165">
    <property type="component" value="Unassembled WGS sequence"/>
</dbReference>
<accession>A0A9W9JT50</accession>
<feature type="domain" description="SMP" evidence="1">
    <location>
        <begin position="74"/>
        <end position="112"/>
    </location>
</feature>
<reference evidence="2" key="2">
    <citation type="journal article" date="2023" name="IMA Fungus">
        <title>Comparative genomic study of the Penicillium genus elucidates a diverse pangenome and 15 lateral gene transfer events.</title>
        <authorList>
            <person name="Petersen C."/>
            <person name="Sorensen T."/>
            <person name="Nielsen M.R."/>
            <person name="Sondergaard T.E."/>
            <person name="Sorensen J.L."/>
            <person name="Fitzpatrick D.A."/>
            <person name="Frisvad J.C."/>
            <person name="Nielsen K.L."/>
        </authorList>
    </citation>
    <scope>NUCLEOTIDE SEQUENCE</scope>
    <source>
        <strain evidence="2">IBT 30069</strain>
    </source>
</reference>
<dbReference type="OrthoDB" id="2799468at2759"/>
<name>A0A9W9JT50_9EURO</name>
<dbReference type="InterPro" id="IPR007011">
    <property type="entry name" value="LEA_SMP_dom"/>
</dbReference>
<dbReference type="AlphaFoldDB" id="A0A9W9JT50"/>